<feature type="region of interest" description="Disordered" evidence="1">
    <location>
        <begin position="53"/>
        <end position="74"/>
    </location>
</feature>
<gene>
    <name evidence="2" type="ORF">SEMRO_540_G162930.1</name>
</gene>
<keyword evidence="3" id="KW-1185">Reference proteome</keyword>
<dbReference type="AlphaFoldDB" id="A0A9N8E106"/>
<feature type="compositionally biased region" description="Polar residues" evidence="1">
    <location>
        <begin position="95"/>
        <end position="109"/>
    </location>
</feature>
<proteinExistence type="predicted"/>
<sequence length="320" mass="34494">MNRRHSTNSCFALCLDGQVFDVSNLVLARKDGPGSPYGAAAPALMTHVRARVGALSQNGSTPGRRRVPRNRRRSLYPLSSQLSLMETPELGETDWGNTRPQKTEATASDLQYPPESIEEFHHEAASAPNETTTSNTGIYEHLLELHASLAAYRLRVRATAAAAVGTNTGTATTSQNRPVTTFATGVPPSSPSSPPNTATESLPNVAPAASNEANEPGNPMIEVGPGSYAPYYGASHTLDALHKNEHQITKCISCQCFLACVWGIQYVICPSCHVVSMVDYGNRRSSLEFEPYGAGIGLRRDARRVSNSTARNPNRRQTVC</sequence>
<reference evidence="2" key="1">
    <citation type="submission" date="2020-06" db="EMBL/GenBank/DDBJ databases">
        <authorList>
            <consortium name="Plant Systems Biology data submission"/>
        </authorList>
    </citation>
    <scope>NUCLEOTIDE SEQUENCE</scope>
    <source>
        <strain evidence="2">D6</strain>
    </source>
</reference>
<accession>A0A9N8E106</accession>
<evidence type="ECO:0000313" key="2">
    <source>
        <dbReference type="EMBL" id="CAB9512512.1"/>
    </source>
</evidence>
<feature type="compositionally biased region" description="Basic residues" evidence="1">
    <location>
        <begin position="63"/>
        <end position="74"/>
    </location>
</feature>
<dbReference type="Proteomes" id="UP001153069">
    <property type="component" value="Unassembled WGS sequence"/>
</dbReference>
<feature type="region of interest" description="Disordered" evidence="1">
    <location>
        <begin position="168"/>
        <end position="216"/>
    </location>
</feature>
<comment type="caution">
    <text evidence="2">The sequence shown here is derived from an EMBL/GenBank/DDBJ whole genome shotgun (WGS) entry which is preliminary data.</text>
</comment>
<feature type="region of interest" description="Disordered" evidence="1">
    <location>
        <begin position="86"/>
        <end position="109"/>
    </location>
</feature>
<evidence type="ECO:0000313" key="3">
    <source>
        <dbReference type="Proteomes" id="UP001153069"/>
    </source>
</evidence>
<dbReference type="EMBL" id="CAICTM010000539">
    <property type="protein sequence ID" value="CAB9512512.1"/>
    <property type="molecule type" value="Genomic_DNA"/>
</dbReference>
<evidence type="ECO:0000256" key="1">
    <source>
        <dbReference type="SAM" id="MobiDB-lite"/>
    </source>
</evidence>
<name>A0A9N8E106_9STRA</name>
<protein>
    <submittedName>
        <fullName evidence="2">Uncharacterized protein</fullName>
    </submittedName>
</protein>
<organism evidence="2 3">
    <name type="scientific">Seminavis robusta</name>
    <dbReference type="NCBI Taxonomy" id="568900"/>
    <lineage>
        <taxon>Eukaryota</taxon>
        <taxon>Sar</taxon>
        <taxon>Stramenopiles</taxon>
        <taxon>Ochrophyta</taxon>
        <taxon>Bacillariophyta</taxon>
        <taxon>Bacillariophyceae</taxon>
        <taxon>Bacillariophycidae</taxon>
        <taxon>Naviculales</taxon>
        <taxon>Naviculaceae</taxon>
        <taxon>Seminavis</taxon>
    </lineage>
</organism>
<feature type="compositionally biased region" description="Polar residues" evidence="1">
    <location>
        <begin position="174"/>
        <end position="183"/>
    </location>
</feature>